<dbReference type="Proteomes" id="UP000316030">
    <property type="component" value="Unassembled WGS sequence"/>
</dbReference>
<gene>
    <name evidence="1" type="ORF">SAMN06265173_108130</name>
</gene>
<dbReference type="SUPFAM" id="SSF53756">
    <property type="entry name" value="UDP-Glycosyltransferase/glycogen phosphorylase"/>
    <property type="match status" value="1"/>
</dbReference>
<evidence type="ECO:0000313" key="1">
    <source>
        <dbReference type="EMBL" id="SMO66084.1"/>
    </source>
</evidence>
<name>A0A521D314_9RHOB</name>
<dbReference type="AlphaFoldDB" id="A0A521D314"/>
<dbReference type="OrthoDB" id="9806940at2"/>
<accession>A0A521D314</accession>
<dbReference type="Gene3D" id="3.40.50.2000">
    <property type="entry name" value="Glycogen Phosphorylase B"/>
    <property type="match status" value="2"/>
</dbReference>
<evidence type="ECO:0000313" key="2">
    <source>
        <dbReference type="Proteomes" id="UP000316030"/>
    </source>
</evidence>
<dbReference type="GO" id="GO:0016740">
    <property type="term" value="F:transferase activity"/>
    <property type="evidence" value="ECO:0007669"/>
    <property type="project" value="UniProtKB-KW"/>
</dbReference>
<protein>
    <submittedName>
        <fullName evidence="1">Glycosyltransferase involved in cell wall bisynthesis</fullName>
    </submittedName>
</protein>
<proteinExistence type="predicted"/>
<sequence>MKRAVLIAMIGDLNNGATRGVAEKVIAQAVALRNIGYEVSGYVGTWGDNTGVEFPEYVAAIPLGGISAKINRKRIFLNEVLKRLRQEDVDILYFRYPLSDLSVFRFLSRFRTMFPNARVILERQTKELPELLTRRTASNLTKYLLEAAFRVPVQKKTDVNVCVTMEIGRYVEGYYPKAVCITSGNGISRDLLAEFRERKPTKDDTIRVVFVGNITPWCGIDWIICELKKKSFSHRGRNVILTVIGDGVFADQLKQETASFEKHVKYLGHQSGDALKDSILENDVAIGSFNNGARRLNEGSNLKLRLYCALGIPFVFREMDADFPPKGGVSRYYLGLNDQSVKPNEFLKSILDFAMKMQTEPDAQRQLTAYANDYLVWERKFERLDKTFQSILFS</sequence>
<organism evidence="1 2">
    <name type="scientific">Thalassovita litoralis</name>
    <dbReference type="NCBI Taxonomy" id="1010611"/>
    <lineage>
        <taxon>Bacteria</taxon>
        <taxon>Pseudomonadati</taxon>
        <taxon>Pseudomonadota</taxon>
        <taxon>Alphaproteobacteria</taxon>
        <taxon>Rhodobacterales</taxon>
        <taxon>Roseobacteraceae</taxon>
        <taxon>Thalassovita</taxon>
    </lineage>
</organism>
<dbReference type="EMBL" id="FXTO01000008">
    <property type="protein sequence ID" value="SMO66084.1"/>
    <property type="molecule type" value="Genomic_DNA"/>
</dbReference>
<reference evidence="1 2" key="1">
    <citation type="submission" date="2017-05" db="EMBL/GenBank/DDBJ databases">
        <authorList>
            <person name="Varghese N."/>
            <person name="Submissions S."/>
        </authorList>
    </citation>
    <scope>NUCLEOTIDE SEQUENCE [LARGE SCALE GENOMIC DNA]</scope>
    <source>
        <strain evidence="1 2">DSM 29506</strain>
    </source>
</reference>
<keyword evidence="1" id="KW-0808">Transferase</keyword>
<dbReference type="RefSeq" id="WP_142493045.1">
    <property type="nucleotide sequence ID" value="NZ_FXTO01000008.1"/>
</dbReference>
<keyword evidence="2" id="KW-1185">Reference proteome</keyword>